<dbReference type="SUPFAM" id="SSF57756">
    <property type="entry name" value="Retrovirus zinc finger-like domains"/>
    <property type="match status" value="1"/>
</dbReference>
<dbReference type="Gene3D" id="4.10.60.10">
    <property type="entry name" value="Zinc finger, CCHC-type"/>
    <property type="match status" value="1"/>
</dbReference>
<dbReference type="GeneID" id="134284289"/>
<protein>
    <recommendedName>
        <fullName evidence="5">CCHC-type domain-containing protein</fullName>
    </recommendedName>
</protein>
<evidence type="ECO:0000313" key="4">
    <source>
        <dbReference type="Proteomes" id="UP000069940"/>
    </source>
</evidence>
<dbReference type="InterPro" id="IPR036875">
    <property type="entry name" value="Znf_CCHC_sf"/>
</dbReference>
<evidence type="ECO:0000313" key="3">
    <source>
        <dbReference type="EnsemblMetazoa" id="AALFPA23_018555.P27217"/>
    </source>
</evidence>
<reference evidence="3" key="2">
    <citation type="submission" date="2025-05" db="UniProtKB">
        <authorList>
            <consortium name="EnsemblMetazoa"/>
        </authorList>
    </citation>
    <scope>IDENTIFICATION</scope>
    <source>
        <strain evidence="3">Foshan</strain>
    </source>
</reference>
<feature type="region of interest" description="Disordered" evidence="2">
    <location>
        <begin position="519"/>
        <end position="608"/>
    </location>
</feature>
<dbReference type="EnsemblMetazoa" id="AALFPA23_018555.R27217">
    <property type="protein sequence ID" value="AALFPA23_018555.P27217"/>
    <property type="gene ID" value="AALFPA23_018555"/>
</dbReference>
<feature type="compositionally biased region" description="Basic and acidic residues" evidence="2">
    <location>
        <begin position="566"/>
        <end position="588"/>
    </location>
</feature>
<proteinExistence type="predicted"/>
<evidence type="ECO:0000256" key="2">
    <source>
        <dbReference type="SAM" id="MobiDB-lite"/>
    </source>
</evidence>
<feature type="compositionally biased region" description="Basic and acidic residues" evidence="2">
    <location>
        <begin position="533"/>
        <end position="555"/>
    </location>
</feature>
<feature type="coiled-coil region" evidence="1">
    <location>
        <begin position="222"/>
        <end position="256"/>
    </location>
</feature>
<keyword evidence="4" id="KW-1185">Reference proteome</keyword>
<evidence type="ECO:0000256" key="1">
    <source>
        <dbReference type="SAM" id="Coils"/>
    </source>
</evidence>
<dbReference type="Proteomes" id="UP000069940">
    <property type="component" value="Unassembled WGS sequence"/>
</dbReference>
<accession>A0ABM1ZHG5</accession>
<reference evidence="4" key="1">
    <citation type="journal article" date="2015" name="Proc. Natl. Acad. Sci. U.S.A.">
        <title>Genome sequence of the Asian Tiger mosquito, Aedes albopictus, reveals insights into its biology, genetics, and evolution.</title>
        <authorList>
            <person name="Chen X.G."/>
            <person name="Jiang X."/>
            <person name="Gu J."/>
            <person name="Xu M."/>
            <person name="Wu Y."/>
            <person name="Deng Y."/>
            <person name="Zhang C."/>
            <person name="Bonizzoni M."/>
            <person name="Dermauw W."/>
            <person name="Vontas J."/>
            <person name="Armbruster P."/>
            <person name="Huang X."/>
            <person name="Yang Y."/>
            <person name="Zhang H."/>
            <person name="He W."/>
            <person name="Peng H."/>
            <person name="Liu Y."/>
            <person name="Wu K."/>
            <person name="Chen J."/>
            <person name="Lirakis M."/>
            <person name="Topalis P."/>
            <person name="Van Leeuwen T."/>
            <person name="Hall A.B."/>
            <person name="Jiang X."/>
            <person name="Thorpe C."/>
            <person name="Mueller R.L."/>
            <person name="Sun C."/>
            <person name="Waterhouse R.M."/>
            <person name="Yan G."/>
            <person name="Tu Z.J."/>
            <person name="Fang X."/>
            <person name="James A.A."/>
        </authorList>
    </citation>
    <scope>NUCLEOTIDE SEQUENCE [LARGE SCALE GENOMIC DNA]</scope>
    <source>
        <strain evidence="4">Foshan</strain>
    </source>
</reference>
<organism evidence="3 4">
    <name type="scientific">Aedes albopictus</name>
    <name type="common">Asian tiger mosquito</name>
    <name type="synonym">Stegomyia albopicta</name>
    <dbReference type="NCBI Taxonomy" id="7160"/>
    <lineage>
        <taxon>Eukaryota</taxon>
        <taxon>Metazoa</taxon>
        <taxon>Ecdysozoa</taxon>
        <taxon>Arthropoda</taxon>
        <taxon>Hexapoda</taxon>
        <taxon>Insecta</taxon>
        <taxon>Pterygota</taxon>
        <taxon>Neoptera</taxon>
        <taxon>Endopterygota</taxon>
        <taxon>Diptera</taxon>
        <taxon>Nematocera</taxon>
        <taxon>Culicoidea</taxon>
        <taxon>Culicidae</taxon>
        <taxon>Culicinae</taxon>
        <taxon>Aedini</taxon>
        <taxon>Aedes</taxon>
        <taxon>Stegomyia</taxon>
    </lineage>
</organism>
<name>A0ABM1ZHG5_AEDAL</name>
<sequence>MEMTVLRAQYNALNTAHLTVDELEHELMIRKMDKIAPRASLKRALRNRLKEEDGQSNISYDFSKIDIVEELETCDDKLNSIKAFLENRRSKKAPDQCFKNRLIHILFRMERLRNRELNDESLNGLAVVAGECLRLLSTFFSAASHLPEVRAAELAIVNESLSRLREGLGQTNEEREEDRAENVNVEEEEVDRVQVPQVAEKEIPVVESHSEEVEEVGAPEEVEKLKVEQAKLTAENKQLLEVVGQLLQRIEILEAERPKQNVPVPEQPAKTLNSTQLGETERIQPKSSQQEPTDFLKWLKDRNSSISSSEHAVEPRKVVVVPSQPKSSERERSRSNSNRLPVHKWTIRYDGMDNGKRLNEFVKEVEFNARSEGFSDDELFQSAHHLFTHKARAWFMEVNGNYELGSWKELVHELKNEFLPIDIDYVYERQAYNRKQGAKEKFQDYYLDMVRIFRGMSSSWDDRRKFDVLFRNTREDVRIAMLAAGVNDVPKMKEFGKKFDAINWQLYQRNDRFPNRPIRVDELNNHRQNFPNRQDRYRRDEQDRRKEAGRFEQKFSKGNGQKSFWKQRDSGQEHQKREQYKKVEKPDSKPQNPQRQKSPVPGPSGSNALQRIVKAYIPIKKGICFNCHENDHGFEECPKEKHTFCFKCGFPGFTLKNCPYCQTKNMQETAQ</sequence>
<feature type="region of interest" description="Disordered" evidence="2">
    <location>
        <begin position="259"/>
        <end position="292"/>
    </location>
</feature>
<dbReference type="RefSeq" id="XP_062699068.1">
    <property type="nucleotide sequence ID" value="XM_062843084.1"/>
</dbReference>
<keyword evidence="1" id="KW-0175">Coiled coil</keyword>
<feature type="region of interest" description="Disordered" evidence="2">
    <location>
        <begin position="167"/>
        <end position="191"/>
    </location>
</feature>
<evidence type="ECO:0008006" key="5">
    <source>
        <dbReference type="Google" id="ProtNLM"/>
    </source>
</evidence>
<feature type="region of interest" description="Disordered" evidence="2">
    <location>
        <begin position="306"/>
        <end position="338"/>
    </location>
</feature>